<keyword evidence="5" id="KW-0812">Transmembrane</keyword>
<dbReference type="SMART" id="SM00283">
    <property type="entry name" value="MA"/>
    <property type="match status" value="1"/>
</dbReference>
<evidence type="ECO:0000256" key="1">
    <source>
        <dbReference type="ARBA" id="ARBA00004370"/>
    </source>
</evidence>
<reference evidence="9" key="1">
    <citation type="journal article" date="2019" name="Int. J. Syst. Evol. Microbiol.">
        <title>The Global Catalogue of Microorganisms (GCM) 10K type strain sequencing project: providing services to taxonomists for standard genome sequencing and annotation.</title>
        <authorList>
            <consortium name="The Broad Institute Genomics Platform"/>
            <consortium name="The Broad Institute Genome Sequencing Center for Infectious Disease"/>
            <person name="Wu L."/>
            <person name="Ma J."/>
        </authorList>
    </citation>
    <scope>NUCLEOTIDE SEQUENCE [LARGE SCALE GENOMIC DNA]</scope>
    <source>
        <strain evidence="9">CCUG 54939</strain>
    </source>
</reference>
<evidence type="ECO:0000313" key="9">
    <source>
        <dbReference type="Proteomes" id="UP001595692"/>
    </source>
</evidence>
<keyword evidence="5" id="KW-0472">Membrane</keyword>
<feature type="domain" description="Methyl-accepting transducer" evidence="6">
    <location>
        <begin position="385"/>
        <end position="621"/>
    </location>
</feature>
<dbReference type="SUPFAM" id="SSF58104">
    <property type="entry name" value="Methyl-accepting chemotaxis protein (MCP) signaling domain"/>
    <property type="match status" value="1"/>
</dbReference>
<keyword evidence="2 4" id="KW-0807">Transducer</keyword>
<organism evidence="8 9">
    <name type="scientific">Pseudaeromonas sharmana</name>
    <dbReference type="NCBI Taxonomy" id="328412"/>
    <lineage>
        <taxon>Bacteria</taxon>
        <taxon>Pseudomonadati</taxon>
        <taxon>Pseudomonadota</taxon>
        <taxon>Gammaproteobacteria</taxon>
        <taxon>Aeromonadales</taxon>
        <taxon>Aeromonadaceae</taxon>
        <taxon>Pseudaeromonas</taxon>
    </lineage>
</organism>
<dbReference type="InterPro" id="IPR003660">
    <property type="entry name" value="HAMP_dom"/>
</dbReference>
<keyword evidence="5" id="KW-1133">Transmembrane helix</keyword>
<feature type="domain" description="HAMP" evidence="7">
    <location>
        <begin position="328"/>
        <end position="380"/>
    </location>
</feature>
<dbReference type="PANTHER" id="PTHR32089:SF70">
    <property type="entry name" value="ENERGY TAXIS MODULATING METHYL ACCEPTING SENSORY TRANSDUCER"/>
    <property type="match status" value="1"/>
</dbReference>
<dbReference type="InterPro" id="IPR004089">
    <property type="entry name" value="MCPsignal_dom"/>
</dbReference>
<dbReference type="PANTHER" id="PTHR32089">
    <property type="entry name" value="METHYL-ACCEPTING CHEMOTAXIS PROTEIN MCPB"/>
    <property type="match status" value="1"/>
</dbReference>
<evidence type="ECO:0000259" key="7">
    <source>
        <dbReference type="PROSITE" id="PS50885"/>
    </source>
</evidence>
<dbReference type="EMBL" id="JBHSAF010000014">
    <property type="protein sequence ID" value="MFC3913929.1"/>
    <property type="molecule type" value="Genomic_DNA"/>
</dbReference>
<dbReference type="Gene3D" id="1.10.287.950">
    <property type="entry name" value="Methyl-accepting chemotaxis protein"/>
    <property type="match status" value="1"/>
</dbReference>
<feature type="transmembrane region" description="Helical" evidence="5">
    <location>
        <begin position="304"/>
        <end position="327"/>
    </location>
</feature>
<evidence type="ECO:0000256" key="2">
    <source>
        <dbReference type="ARBA" id="ARBA00023224"/>
    </source>
</evidence>
<evidence type="ECO:0000259" key="6">
    <source>
        <dbReference type="PROSITE" id="PS50111"/>
    </source>
</evidence>
<comment type="caution">
    <text evidence="8">The sequence shown here is derived from an EMBL/GenBank/DDBJ whole genome shotgun (WGS) entry which is preliminary data.</text>
</comment>
<accession>A0ABV8CPK8</accession>
<evidence type="ECO:0000313" key="8">
    <source>
        <dbReference type="EMBL" id="MFC3913929.1"/>
    </source>
</evidence>
<evidence type="ECO:0000256" key="4">
    <source>
        <dbReference type="PROSITE-ProRule" id="PRU00284"/>
    </source>
</evidence>
<proteinExistence type="inferred from homology"/>
<dbReference type="Pfam" id="PF00015">
    <property type="entry name" value="MCPsignal"/>
    <property type="match status" value="1"/>
</dbReference>
<evidence type="ECO:0000256" key="5">
    <source>
        <dbReference type="SAM" id="Phobius"/>
    </source>
</evidence>
<keyword evidence="9" id="KW-1185">Reference proteome</keyword>
<dbReference type="SMART" id="SM00304">
    <property type="entry name" value="HAMP"/>
    <property type="match status" value="1"/>
</dbReference>
<comment type="similarity">
    <text evidence="3">Belongs to the methyl-accepting chemotaxis (MCP) protein family.</text>
</comment>
<dbReference type="Proteomes" id="UP001595692">
    <property type="component" value="Unassembled WGS sequence"/>
</dbReference>
<evidence type="ECO:0000256" key="3">
    <source>
        <dbReference type="ARBA" id="ARBA00029447"/>
    </source>
</evidence>
<dbReference type="PROSITE" id="PS50885">
    <property type="entry name" value="HAMP"/>
    <property type="match status" value="1"/>
</dbReference>
<dbReference type="CDD" id="cd06225">
    <property type="entry name" value="HAMP"/>
    <property type="match status" value="1"/>
</dbReference>
<sequence length="657" mass="72521">MLIVTRIKIGFMVLLTLLLVLAGMCYSRTEDIHSRFKTVIDRATPFSLATSSLRELLIASNRDSLGFLISRQSALLQRHAEYYDQNKSAFFAVLEQLRNKKLADSDNALLDELQQQATTFFKHTEIMMSRHRELIRNEQAHQEKNRAFLLLVDSYSRSVDLLIKFTANNRSLQNRAESVTSSLARDLRDIQRISEHAEIEKSRARMTTDIAMARSRLRKMAIPEDVKVRITHSIQQVEDLVLKAGGLLELMQNNLSISQELVQAQQTQARGLIQIDNILAALSKQSQHSMQTDSQRADAAINSAFMVILLLSVISIGLAILITVNTMRAIGRPLRRIRIVLADMAKGDMRARVNYVAGNEFGELAQSIDELAGNTRSVLLDVQSGSECLVAESDRSSANSHEVMSKVQQQKRQTEQVAAAVCQLESSSAEVARSSLIAKEQIDSAHEASTRGITVISDSRRSLQQLVSEIDDAVRISRRLDVVSNNIGNILAVIRGIAEQTNLLALNAAIEAARAGDAGRGFAVVSDEVRALATHTQNATQEIQSLIGDLQHCSADVLGVMSRSQENTQSSVDHILEAERAFDNITASVYAVKEIIDQVSFASEEQISVSQGIAQFIASIAELAHESEMVAGSSLHSSLVLKQLASDQRQLIAKFRV</sequence>
<dbReference type="CDD" id="cd11386">
    <property type="entry name" value="MCP_signal"/>
    <property type="match status" value="1"/>
</dbReference>
<dbReference type="PROSITE" id="PS50111">
    <property type="entry name" value="CHEMOTAXIS_TRANSDUC_2"/>
    <property type="match status" value="1"/>
</dbReference>
<dbReference type="RefSeq" id="WP_377152342.1">
    <property type="nucleotide sequence ID" value="NZ_JBHSAF010000014.1"/>
</dbReference>
<protein>
    <submittedName>
        <fullName evidence="8">Methyl-accepting chemotaxis protein</fullName>
    </submittedName>
</protein>
<name>A0ABV8CPK8_9GAMM</name>
<comment type="subcellular location">
    <subcellularLocation>
        <location evidence="1">Membrane</location>
    </subcellularLocation>
</comment>
<dbReference type="Pfam" id="PF00672">
    <property type="entry name" value="HAMP"/>
    <property type="match status" value="1"/>
</dbReference>
<gene>
    <name evidence="8" type="ORF">ACFOSS_10680</name>
</gene>